<dbReference type="Pfam" id="PF12755">
    <property type="entry name" value="Vac14_Fab1_bd"/>
    <property type="match status" value="1"/>
</dbReference>
<dbReference type="PANTHER" id="PTHR16023">
    <property type="entry name" value="TAX1 BINDING PROTEIN-RELATED"/>
    <property type="match status" value="1"/>
</dbReference>
<keyword evidence="3" id="KW-0677">Repeat</keyword>
<evidence type="ECO:0000256" key="3">
    <source>
        <dbReference type="ARBA" id="ARBA00022737"/>
    </source>
</evidence>
<protein>
    <recommendedName>
        <fullName evidence="5">Vacuolar protein 14 C-terminal Fig4-binding domain-containing protein</fullName>
    </recommendedName>
</protein>
<accession>A0A1R2B305</accession>
<comment type="caution">
    <text evidence="6">The sequence shown here is derived from an EMBL/GenBank/DDBJ whole genome shotgun (WGS) entry which is preliminary data.</text>
</comment>
<dbReference type="AlphaFoldDB" id="A0A1R2B305"/>
<dbReference type="EMBL" id="MPUH01001017">
    <property type="protein sequence ID" value="OMJ71164.1"/>
    <property type="molecule type" value="Genomic_DNA"/>
</dbReference>
<evidence type="ECO:0000313" key="7">
    <source>
        <dbReference type="Proteomes" id="UP000187209"/>
    </source>
</evidence>
<name>A0A1R2B305_9CILI</name>
<evidence type="ECO:0000256" key="2">
    <source>
        <dbReference type="ARBA" id="ARBA00010225"/>
    </source>
</evidence>
<proteinExistence type="inferred from homology"/>
<evidence type="ECO:0000256" key="4">
    <source>
        <dbReference type="ARBA" id="ARBA00023136"/>
    </source>
</evidence>
<gene>
    <name evidence="6" type="ORF">SteCoe_30708</name>
</gene>
<dbReference type="InterPro" id="IPR011989">
    <property type="entry name" value="ARM-like"/>
</dbReference>
<dbReference type="Pfam" id="PF11916">
    <property type="entry name" value="Vac14_Fig4_bd"/>
    <property type="match status" value="1"/>
</dbReference>
<dbReference type="SUPFAM" id="SSF48371">
    <property type="entry name" value="ARM repeat"/>
    <property type="match status" value="1"/>
</dbReference>
<sequence length="702" mass="80944">MSGFDRSASIVSVADAQQIIPQQLEKHEIEKDFPKGLLQSLIEKNYEKRKQAGQNLQRFLKDQYAVKKSNDIIEKFISFFNDVYLLSVDDVYRQAGLMAFSAIVSSLNIKEDSRFIESLVNPVLSCCRDNNTKVKYYAVETLYNIIKMCRQNVLFMFPHLFKSIVDLCTGTDRDVKKASKKLDSLLKTIVVECEANEYLFSSVKFMELIKEMATGIGIPYVQRMIVAWITVLDSIPEFNLFLYLPNFFEGVFLMLRNSDPKLKNEAMIFLKDFLGEIKNDMSNTTLNLGYIMETIVRMVKINDSAVKKEAITWISELIEKGEKLIVKYFPQAIKASLECLSDKEQRINEKAEQTNSKLQEFCKFFPLETSSDSGFELMSIVEVLMAYIDHESIKTRIAALEWVIILQIKDPEALEPSMEILVSTLSSRLSDSEPMVVNSTLVILCNIARYKEFFDKVISSILYEVSTNQAFSPNNVKKTVKTLCQGLGVELVYRSISELLNIETSKSFCQKIIEVLNDLLLIDSDFEEIRERLKYCIELEDMRCVEFFETLYKAWRFSPGCTLTLTFLVQAYDLAYEIINTMAKSNIDAELLQQLARLVQLIDSPVFVHLRMQMLEHQRHPYLLKSLYAVLMVLPPSRAYKTLQHRLKDVSALHKSLPVKMEDELRRGVCIRNEELIQLFNQANSPKKVVMQKTDSKYSDKE</sequence>
<feature type="domain" description="Vacuolar protein 14 C-terminal Fig4-binding" evidence="5">
    <location>
        <begin position="476"/>
        <end position="649"/>
    </location>
</feature>
<dbReference type="GO" id="GO:0006661">
    <property type="term" value="P:phosphatidylinositol biosynthetic process"/>
    <property type="evidence" value="ECO:0007669"/>
    <property type="project" value="InterPro"/>
</dbReference>
<dbReference type="InterPro" id="IPR016024">
    <property type="entry name" value="ARM-type_fold"/>
</dbReference>
<keyword evidence="7" id="KW-1185">Reference proteome</keyword>
<comment type="subcellular location">
    <subcellularLocation>
        <location evidence="1">Endomembrane system</location>
    </subcellularLocation>
</comment>
<dbReference type="OrthoDB" id="5574975at2759"/>
<dbReference type="Proteomes" id="UP000187209">
    <property type="component" value="Unassembled WGS sequence"/>
</dbReference>
<reference evidence="6 7" key="1">
    <citation type="submission" date="2016-11" db="EMBL/GenBank/DDBJ databases">
        <title>The macronuclear genome of Stentor coeruleus: a giant cell with tiny introns.</title>
        <authorList>
            <person name="Slabodnick M."/>
            <person name="Ruby J.G."/>
            <person name="Reiff S.B."/>
            <person name="Swart E.C."/>
            <person name="Gosai S."/>
            <person name="Prabakaran S."/>
            <person name="Witkowska E."/>
            <person name="Larue G.E."/>
            <person name="Fisher S."/>
            <person name="Freeman R.M."/>
            <person name="Gunawardena J."/>
            <person name="Chu W."/>
            <person name="Stover N.A."/>
            <person name="Gregory B.D."/>
            <person name="Nowacki M."/>
            <person name="Derisi J."/>
            <person name="Roy S.W."/>
            <person name="Marshall W.F."/>
            <person name="Sood P."/>
        </authorList>
    </citation>
    <scope>NUCLEOTIDE SEQUENCE [LARGE SCALE GENOMIC DNA]</scope>
    <source>
        <strain evidence="6">WM001</strain>
    </source>
</reference>
<comment type="similarity">
    <text evidence="2">Belongs to the VAC14 family.</text>
</comment>
<organism evidence="6 7">
    <name type="scientific">Stentor coeruleus</name>
    <dbReference type="NCBI Taxonomy" id="5963"/>
    <lineage>
        <taxon>Eukaryota</taxon>
        <taxon>Sar</taxon>
        <taxon>Alveolata</taxon>
        <taxon>Ciliophora</taxon>
        <taxon>Postciliodesmatophora</taxon>
        <taxon>Heterotrichea</taxon>
        <taxon>Heterotrichida</taxon>
        <taxon>Stentoridae</taxon>
        <taxon>Stentor</taxon>
    </lineage>
</organism>
<dbReference type="GO" id="GO:0070772">
    <property type="term" value="C:PAS complex"/>
    <property type="evidence" value="ECO:0007669"/>
    <property type="project" value="InterPro"/>
</dbReference>
<dbReference type="InterPro" id="IPR026825">
    <property type="entry name" value="Vac14"/>
</dbReference>
<dbReference type="Gene3D" id="1.25.10.10">
    <property type="entry name" value="Leucine-rich Repeat Variant"/>
    <property type="match status" value="2"/>
</dbReference>
<evidence type="ECO:0000259" key="5">
    <source>
        <dbReference type="Pfam" id="PF11916"/>
    </source>
</evidence>
<dbReference type="GO" id="GO:0010008">
    <property type="term" value="C:endosome membrane"/>
    <property type="evidence" value="ECO:0007669"/>
    <property type="project" value="TreeGrafter"/>
</dbReference>
<dbReference type="PANTHER" id="PTHR16023:SF0">
    <property type="entry name" value="PROTEIN VAC14 HOMOLOG"/>
    <property type="match status" value="1"/>
</dbReference>
<keyword evidence="4" id="KW-0472">Membrane</keyword>
<dbReference type="InterPro" id="IPR021841">
    <property type="entry name" value="VAC14_Fig4p-bd"/>
</dbReference>
<evidence type="ECO:0000256" key="1">
    <source>
        <dbReference type="ARBA" id="ARBA00004308"/>
    </source>
</evidence>
<evidence type="ECO:0000313" key="6">
    <source>
        <dbReference type="EMBL" id="OMJ71164.1"/>
    </source>
</evidence>